<evidence type="ECO:0000313" key="2">
    <source>
        <dbReference type="Proteomes" id="UP000228626"/>
    </source>
</evidence>
<dbReference type="Proteomes" id="UP000228626">
    <property type="component" value="Unassembled WGS sequence"/>
</dbReference>
<dbReference type="EMBL" id="PFAR01000018">
    <property type="protein sequence ID" value="PIR93296.1"/>
    <property type="molecule type" value="Genomic_DNA"/>
</dbReference>
<comment type="caution">
    <text evidence="1">The sequence shown here is derived from an EMBL/GenBank/DDBJ whole genome shotgun (WGS) entry which is preliminary data.</text>
</comment>
<proteinExistence type="predicted"/>
<dbReference type="AlphaFoldDB" id="A0A2H0V2H8"/>
<name>A0A2H0V2H8_9BACT</name>
<organism evidence="1 2">
    <name type="scientific">Candidatus Falkowbacteria bacterium CG10_big_fil_rev_8_21_14_0_10_43_10</name>
    <dbReference type="NCBI Taxonomy" id="1974567"/>
    <lineage>
        <taxon>Bacteria</taxon>
        <taxon>Candidatus Falkowiibacteriota</taxon>
    </lineage>
</organism>
<reference evidence="2" key="1">
    <citation type="submission" date="2017-09" db="EMBL/GenBank/DDBJ databases">
        <title>Depth-based differentiation of microbial function through sediment-hosted aquifers and enrichment of novel symbionts in the deep terrestrial subsurface.</title>
        <authorList>
            <person name="Probst A.J."/>
            <person name="Ladd B."/>
            <person name="Jarett J.K."/>
            <person name="Geller-Mcgrath D.E."/>
            <person name="Sieber C.M.K."/>
            <person name="Emerson J.B."/>
            <person name="Anantharaman K."/>
            <person name="Thomas B.C."/>
            <person name="Malmstrom R."/>
            <person name="Stieglmeier M."/>
            <person name="Klingl A."/>
            <person name="Woyke T."/>
            <person name="Ryan C.M."/>
            <person name="Banfield J.F."/>
        </authorList>
    </citation>
    <scope>NUCLEOTIDE SEQUENCE [LARGE SCALE GENOMIC DNA]</scope>
</reference>
<gene>
    <name evidence="1" type="ORF">COT99_01435</name>
</gene>
<sequence>MANNNSRLLNNPEVIKWCYEGITEISLKNTSDAKRLVGPNKIEKAWGNKIIGGGNGGQWTTRLCEELVREALVRLGRKNVRRAAQNKSTLREKRYSPDLECDKYVYEVKGRNWTTTGTAGEKILGVPLKYGEVPHLYKKPLQIILVGYQEYEAKKGFAFGDLLDKNNQTEELQESLAFYKERDIEYVAFTDILEKIGLPKPK</sequence>
<evidence type="ECO:0000313" key="1">
    <source>
        <dbReference type="EMBL" id="PIR93296.1"/>
    </source>
</evidence>
<accession>A0A2H0V2H8</accession>
<protein>
    <submittedName>
        <fullName evidence="1">Uncharacterized protein</fullName>
    </submittedName>
</protein>